<feature type="domain" description="DNA helicase Pif1-like DEAD-box helicase" evidence="2">
    <location>
        <begin position="2"/>
        <end position="125"/>
    </location>
</feature>
<dbReference type="Proteomes" id="UP001632038">
    <property type="component" value="Unassembled WGS sequence"/>
</dbReference>
<dbReference type="Pfam" id="PF21530">
    <property type="entry name" value="Pif1_2B_dom"/>
    <property type="match status" value="1"/>
</dbReference>
<dbReference type="InterPro" id="IPR027417">
    <property type="entry name" value="P-loop_NTPase"/>
</dbReference>
<dbReference type="EMBL" id="JAVIJP010000029">
    <property type="protein sequence ID" value="KAL3633826.1"/>
    <property type="molecule type" value="Genomic_DNA"/>
</dbReference>
<dbReference type="SUPFAM" id="SSF52540">
    <property type="entry name" value="P-loop containing nucleoside triphosphate hydrolases"/>
    <property type="match status" value="1"/>
</dbReference>
<keyword evidence="1" id="KW-0227">DNA damage</keyword>
<evidence type="ECO:0000259" key="2">
    <source>
        <dbReference type="Pfam" id="PF05970"/>
    </source>
</evidence>
<comment type="similarity">
    <text evidence="1">Belongs to the helicase family.</text>
</comment>
<sequence>MLAELLNETLLIIWDEAPMSDKRCFECLDRTLRDITSNCNHPFGGKSVLLGGDFRQTLPVKIKCSRSEIIESTLPRSYLWPHFRVFQLHENMQLRSHRDATTSSENETEFAMWLLQIGDGLLGDPDTNNPHNRSHDVMIPHSGCHSDLEAMFPQEYLNQLTFSGIPSHQVSLKINTPIILIRNLNQSLGLCNGTRLIVSQLLPRIIEARIITGTSVGLRVYIPRIKFVHNTEDLPFVFTRRQFPIKIYVYLPKPVFTHGQLTAKG</sequence>
<comment type="caution">
    <text evidence="4">The sequence shown here is derived from an EMBL/GenBank/DDBJ whole genome shotgun (WGS) entry which is preliminary data.</text>
</comment>
<dbReference type="GO" id="GO:0005524">
    <property type="term" value="F:ATP binding"/>
    <property type="evidence" value="ECO:0007669"/>
    <property type="project" value="UniProtKB-KW"/>
</dbReference>
<keyword evidence="1" id="KW-0347">Helicase</keyword>
<keyword evidence="1" id="KW-0234">DNA repair</keyword>
<comment type="catalytic activity">
    <reaction evidence="1">
        <text>ATP + H2O = ADP + phosphate + H(+)</text>
        <dbReference type="Rhea" id="RHEA:13065"/>
        <dbReference type="ChEBI" id="CHEBI:15377"/>
        <dbReference type="ChEBI" id="CHEBI:15378"/>
        <dbReference type="ChEBI" id="CHEBI:30616"/>
        <dbReference type="ChEBI" id="CHEBI:43474"/>
        <dbReference type="ChEBI" id="CHEBI:456216"/>
        <dbReference type="EC" id="5.6.2.3"/>
    </reaction>
</comment>
<dbReference type="Gene3D" id="3.40.50.300">
    <property type="entry name" value="P-loop containing nucleotide triphosphate hydrolases"/>
    <property type="match status" value="1"/>
</dbReference>
<dbReference type="Pfam" id="PF05970">
    <property type="entry name" value="PIF1"/>
    <property type="match status" value="1"/>
</dbReference>
<gene>
    <name evidence="4" type="ORF">CASFOL_022588</name>
</gene>
<dbReference type="PANTHER" id="PTHR10492">
    <property type="match status" value="1"/>
</dbReference>
<keyword evidence="1" id="KW-0378">Hydrolase</keyword>
<feature type="domain" description="DNA helicase Pif1-like 2B" evidence="3">
    <location>
        <begin position="155"/>
        <end position="201"/>
    </location>
</feature>
<accession>A0ABD3CWX6</accession>
<dbReference type="InterPro" id="IPR010285">
    <property type="entry name" value="DNA_helicase_pif1-like_DEAD"/>
</dbReference>
<protein>
    <recommendedName>
        <fullName evidence="1">ATP-dependent DNA helicase</fullName>
        <ecNumber evidence="1">5.6.2.3</ecNumber>
    </recommendedName>
</protein>
<keyword evidence="1" id="KW-0233">DNA recombination</keyword>
<proteinExistence type="inferred from homology"/>
<evidence type="ECO:0000313" key="5">
    <source>
        <dbReference type="Proteomes" id="UP001632038"/>
    </source>
</evidence>
<dbReference type="EC" id="5.6.2.3" evidence="1"/>
<dbReference type="PANTHER" id="PTHR10492:SF96">
    <property type="entry name" value="ATP-DEPENDENT DNA HELICASE"/>
    <property type="match status" value="1"/>
</dbReference>
<organism evidence="4 5">
    <name type="scientific">Castilleja foliolosa</name>
    <dbReference type="NCBI Taxonomy" id="1961234"/>
    <lineage>
        <taxon>Eukaryota</taxon>
        <taxon>Viridiplantae</taxon>
        <taxon>Streptophyta</taxon>
        <taxon>Embryophyta</taxon>
        <taxon>Tracheophyta</taxon>
        <taxon>Spermatophyta</taxon>
        <taxon>Magnoliopsida</taxon>
        <taxon>eudicotyledons</taxon>
        <taxon>Gunneridae</taxon>
        <taxon>Pentapetalae</taxon>
        <taxon>asterids</taxon>
        <taxon>lamiids</taxon>
        <taxon>Lamiales</taxon>
        <taxon>Orobanchaceae</taxon>
        <taxon>Pedicularideae</taxon>
        <taxon>Castillejinae</taxon>
        <taxon>Castilleja</taxon>
    </lineage>
</organism>
<evidence type="ECO:0000313" key="4">
    <source>
        <dbReference type="EMBL" id="KAL3633826.1"/>
    </source>
</evidence>
<evidence type="ECO:0000259" key="3">
    <source>
        <dbReference type="Pfam" id="PF21530"/>
    </source>
</evidence>
<dbReference type="GO" id="GO:0016787">
    <property type="term" value="F:hydrolase activity"/>
    <property type="evidence" value="ECO:0007669"/>
    <property type="project" value="UniProtKB-KW"/>
</dbReference>
<evidence type="ECO:0000256" key="1">
    <source>
        <dbReference type="RuleBase" id="RU363044"/>
    </source>
</evidence>
<dbReference type="AlphaFoldDB" id="A0ABD3CWX6"/>
<name>A0ABD3CWX6_9LAMI</name>
<comment type="cofactor">
    <cofactor evidence="1">
        <name>Mg(2+)</name>
        <dbReference type="ChEBI" id="CHEBI:18420"/>
    </cofactor>
</comment>
<keyword evidence="1" id="KW-0547">Nucleotide-binding</keyword>
<reference evidence="5" key="1">
    <citation type="journal article" date="2024" name="IScience">
        <title>Strigolactones Initiate the Formation of Haustorium-like Structures in Castilleja.</title>
        <authorList>
            <person name="Buerger M."/>
            <person name="Peterson D."/>
            <person name="Chory J."/>
        </authorList>
    </citation>
    <scope>NUCLEOTIDE SEQUENCE [LARGE SCALE GENOMIC DNA]</scope>
</reference>
<keyword evidence="1" id="KW-0067">ATP-binding</keyword>
<keyword evidence="5" id="KW-1185">Reference proteome</keyword>
<dbReference type="GO" id="GO:0006281">
    <property type="term" value="P:DNA repair"/>
    <property type="evidence" value="ECO:0007669"/>
    <property type="project" value="UniProtKB-KW"/>
</dbReference>
<dbReference type="InterPro" id="IPR049163">
    <property type="entry name" value="Pif1-like_2B_dom"/>
</dbReference>
<dbReference type="GO" id="GO:0043139">
    <property type="term" value="F:5'-3' DNA helicase activity"/>
    <property type="evidence" value="ECO:0007669"/>
    <property type="project" value="UniProtKB-EC"/>
</dbReference>
<dbReference type="GO" id="GO:0006310">
    <property type="term" value="P:DNA recombination"/>
    <property type="evidence" value="ECO:0007669"/>
    <property type="project" value="UniProtKB-KW"/>
</dbReference>